<reference evidence="3" key="1">
    <citation type="journal article" date="2019" name="Int. J. Syst. Evol. Microbiol.">
        <title>The Global Catalogue of Microorganisms (GCM) 10K type strain sequencing project: providing services to taxonomists for standard genome sequencing and annotation.</title>
        <authorList>
            <consortium name="The Broad Institute Genomics Platform"/>
            <consortium name="The Broad Institute Genome Sequencing Center for Infectious Disease"/>
            <person name="Wu L."/>
            <person name="Ma J."/>
        </authorList>
    </citation>
    <scope>NUCLEOTIDE SEQUENCE [LARGE SCALE GENOMIC DNA]</scope>
    <source>
        <strain evidence="3">CCUG 38813</strain>
    </source>
</reference>
<dbReference type="InterPro" id="IPR014774">
    <property type="entry name" value="KaiC-like_dom"/>
</dbReference>
<name>A0ABW0PG92_9BURK</name>
<organism evidence="2 3">
    <name type="scientific">Massilia jejuensis</name>
    <dbReference type="NCBI Taxonomy" id="648894"/>
    <lineage>
        <taxon>Bacteria</taxon>
        <taxon>Pseudomonadati</taxon>
        <taxon>Pseudomonadota</taxon>
        <taxon>Betaproteobacteria</taxon>
        <taxon>Burkholderiales</taxon>
        <taxon>Oxalobacteraceae</taxon>
        <taxon>Telluria group</taxon>
        <taxon>Massilia</taxon>
    </lineage>
</organism>
<evidence type="ECO:0000259" key="1">
    <source>
        <dbReference type="Pfam" id="PF06745"/>
    </source>
</evidence>
<evidence type="ECO:0000313" key="3">
    <source>
        <dbReference type="Proteomes" id="UP001596031"/>
    </source>
</evidence>
<sequence>MADKVYLRLLATGVPELDTILGRGLPERSFNVIGGPPASGKTTFAQQIMFGPGTPGRKALFFTAMDGLPVKMLRYQRQFSFFPTVARRGSMPHLAVFILDRPPMFTIEMNAHQHFWLF</sequence>
<dbReference type="RefSeq" id="WP_379720798.1">
    <property type="nucleotide sequence ID" value="NZ_JBHSMS010000036.1"/>
</dbReference>
<dbReference type="InterPro" id="IPR027417">
    <property type="entry name" value="P-loop_NTPase"/>
</dbReference>
<dbReference type="EMBL" id="JBHSMS010000036">
    <property type="protein sequence ID" value="MFC5511685.1"/>
    <property type="molecule type" value="Genomic_DNA"/>
</dbReference>
<accession>A0ABW0PG92</accession>
<evidence type="ECO:0000313" key="2">
    <source>
        <dbReference type="EMBL" id="MFC5511685.1"/>
    </source>
</evidence>
<dbReference type="Pfam" id="PF06745">
    <property type="entry name" value="ATPase"/>
    <property type="match status" value="1"/>
</dbReference>
<dbReference type="Proteomes" id="UP001596031">
    <property type="component" value="Unassembled WGS sequence"/>
</dbReference>
<dbReference type="SUPFAM" id="SSF52540">
    <property type="entry name" value="P-loop containing nucleoside triphosphate hydrolases"/>
    <property type="match status" value="1"/>
</dbReference>
<proteinExistence type="predicted"/>
<gene>
    <name evidence="2" type="ORF">ACFPOU_11185</name>
</gene>
<dbReference type="Gene3D" id="3.40.50.300">
    <property type="entry name" value="P-loop containing nucleotide triphosphate hydrolases"/>
    <property type="match status" value="1"/>
</dbReference>
<keyword evidence="3" id="KW-1185">Reference proteome</keyword>
<comment type="caution">
    <text evidence="2">The sequence shown here is derived from an EMBL/GenBank/DDBJ whole genome shotgun (WGS) entry which is preliminary data.</text>
</comment>
<protein>
    <submittedName>
        <fullName evidence="2">RAD55 family ATPase</fullName>
    </submittedName>
</protein>
<feature type="domain" description="KaiC-like" evidence="1">
    <location>
        <begin position="11"/>
        <end position="63"/>
    </location>
</feature>